<gene>
    <name evidence="2" type="ORF">MOO45_01125</name>
</gene>
<dbReference type="InterPro" id="IPR011889">
    <property type="entry name" value="Liste_lipo_26"/>
</dbReference>
<evidence type="ECO:0000313" key="2">
    <source>
        <dbReference type="EMBL" id="UQS82325.1"/>
    </source>
</evidence>
<feature type="domain" description="Mub B2-like" evidence="1">
    <location>
        <begin position="278"/>
        <end position="367"/>
    </location>
</feature>
<dbReference type="NCBIfam" id="TIGR02167">
    <property type="entry name" value="Liste_lipo_26"/>
    <property type="match status" value="4"/>
</dbReference>
<accession>A0ABY4P9A3</accession>
<dbReference type="RefSeq" id="WP_249514594.1">
    <property type="nucleotide sequence ID" value="NZ_CP093366.1"/>
</dbReference>
<dbReference type="InterPro" id="IPR005046">
    <property type="entry name" value="DUF285"/>
</dbReference>
<proteinExistence type="predicted"/>
<dbReference type="SUPFAM" id="SSF52058">
    <property type="entry name" value="L domain-like"/>
    <property type="match status" value="1"/>
</dbReference>
<dbReference type="Pfam" id="PF03382">
    <property type="entry name" value="DUF285"/>
    <property type="match status" value="1"/>
</dbReference>
<evidence type="ECO:0000313" key="3">
    <source>
        <dbReference type="Proteomes" id="UP000831495"/>
    </source>
</evidence>
<dbReference type="Pfam" id="PF17966">
    <property type="entry name" value="Muc_B2"/>
    <property type="match status" value="1"/>
</dbReference>
<name>A0ABY4P9A3_9LACO</name>
<dbReference type="Proteomes" id="UP000831495">
    <property type="component" value="Chromosome"/>
</dbReference>
<sequence>MAQGTWGTSKWDYTQDGDDYVLTFHAGTLGSGGIDGNEFKGITNDYHVTKITKIVLDQGVVANEDSSLLFANLYNLKQIIGLENLDTSKVTDMSEMFDGSTLTSLDLSSLDTSNVTDMLFMFQGCKNLQNVNVSSFNTANVADVTAMFMDCISLKELDLNNFNLSGLQEDPFAILDGCGLTSLNLSNLIGKGVELNGTFNLNRLILKNDVNLGGLDQLHNGHIGRTILGTNKKAISNDLVAVSGYQKGGHYSLDELENLTGRDQVTVYEWDTGQLLDDQEVKAITRTINVHQPDGQVHTETQTGKVERTVHYDNNGNATFGDWSDDQFASYQIPKFAGYTASQTQVPAAVISDFNQDQTIDIYYTPIEQTVTIQYLDEAGKEVGTQQLTGLHGTNFSA</sequence>
<protein>
    <submittedName>
        <fullName evidence="2">BspA family leucine-rich repeat surface protein</fullName>
    </submittedName>
</protein>
<reference evidence="2" key="1">
    <citation type="journal article" date="2022" name="Int. J. Syst. Evol. Microbiol.">
        <title>Apilactobacillus apisilvae sp. nov., Nicolia spurrieriana gen. nov. sp. nov., Bombilactobacillus folatiphilus sp. nov. and Bombilactobacillus thymidiniphilus sp. nov., four new lactic acid bacterial isolates from stingless bees Tetragonula carbonaria and Austroplebeia australis.</title>
        <authorList>
            <person name="Oliphant S.A."/>
            <person name="Watson-Haigh N.S."/>
            <person name="Sumby K.M."/>
            <person name="Gardner J."/>
            <person name="Groom S."/>
            <person name="Jiranek V."/>
        </authorList>
    </citation>
    <scope>NUCLEOTIDE SEQUENCE</scope>
    <source>
        <strain evidence="2">SG4_D2</strain>
    </source>
</reference>
<organism evidence="2 3">
    <name type="scientific">Bombilactobacillus folatiphilus</name>
    <dbReference type="NCBI Taxonomy" id="2923362"/>
    <lineage>
        <taxon>Bacteria</taxon>
        <taxon>Bacillati</taxon>
        <taxon>Bacillota</taxon>
        <taxon>Bacilli</taxon>
        <taxon>Lactobacillales</taxon>
        <taxon>Lactobacillaceae</taxon>
        <taxon>Bombilactobacillus</taxon>
    </lineage>
</organism>
<dbReference type="Gene3D" id="3.80.10.10">
    <property type="entry name" value="Ribonuclease Inhibitor"/>
    <property type="match status" value="1"/>
</dbReference>
<dbReference type="InterPro" id="IPR041495">
    <property type="entry name" value="Mub_B2"/>
</dbReference>
<dbReference type="Gene3D" id="2.60.40.4300">
    <property type="match status" value="1"/>
</dbReference>
<evidence type="ECO:0000259" key="1">
    <source>
        <dbReference type="Pfam" id="PF17966"/>
    </source>
</evidence>
<dbReference type="EMBL" id="CP093366">
    <property type="protein sequence ID" value="UQS82325.1"/>
    <property type="molecule type" value="Genomic_DNA"/>
</dbReference>
<dbReference type="InterPro" id="IPR032675">
    <property type="entry name" value="LRR_dom_sf"/>
</dbReference>
<keyword evidence="3" id="KW-1185">Reference proteome</keyword>